<reference evidence="7 8" key="1">
    <citation type="submission" date="2019-09" db="EMBL/GenBank/DDBJ databases">
        <title>Bird 10,000 Genomes (B10K) Project - Family phase.</title>
        <authorList>
            <person name="Zhang G."/>
        </authorList>
    </citation>
    <scope>NUCLEOTIDE SEQUENCE [LARGE SCALE GENOMIC DNA]</scope>
    <source>
        <strain evidence="7">OUT-0002</strain>
    </source>
</reference>
<evidence type="ECO:0000313" key="7">
    <source>
        <dbReference type="EMBL" id="NXU78655.1"/>
    </source>
</evidence>
<dbReference type="Gene3D" id="1.20.1250.60">
    <property type="entry name" value="Interferon lambda"/>
    <property type="match status" value="1"/>
</dbReference>
<dbReference type="EMBL" id="VZUB01028919">
    <property type="protein sequence ID" value="NXU78655.1"/>
    <property type="molecule type" value="Genomic_DNA"/>
</dbReference>
<dbReference type="Proteomes" id="UP000579904">
    <property type="component" value="Unassembled WGS sequence"/>
</dbReference>
<name>A0A7L3NI53_9AVES</name>
<keyword evidence="8" id="KW-1185">Reference proteome</keyword>
<dbReference type="InterPro" id="IPR029177">
    <property type="entry name" value="INF_lambda"/>
</dbReference>
<evidence type="ECO:0000256" key="2">
    <source>
        <dbReference type="ARBA" id="ARBA00008717"/>
    </source>
</evidence>
<comment type="subcellular location">
    <subcellularLocation>
        <location evidence="1">Secreted</location>
    </subcellularLocation>
</comment>
<proteinExistence type="inferred from homology"/>
<evidence type="ECO:0000313" key="8">
    <source>
        <dbReference type="Proteomes" id="UP000579904"/>
    </source>
</evidence>
<keyword evidence="6" id="KW-0051">Antiviral defense</keyword>
<dbReference type="AlphaFoldDB" id="A0A7L3NI53"/>
<evidence type="ECO:0000256" key="5">
    <source>
        <dbReference type="ARBA" id="ARBA00022729"/>
    </source>
</evidence>
<evidence type="ECO:0000256" key="4">
    <source>
        <dbReference type="ARBA" id="ARBA00022525"/>
    </source>
</evidence>
<gene>
    <name evidence="7" type="primary">Ifnl3</name>
    <name evidence="7" type="ORF">OREMEL_R08445</name>
</gene>
<keyword evidence="5" id="KW-0732">Signal</keyword>
<dbReference type="GO" id="GO:0045087">
    <property type="term" value="P:innate immune response"/>
    <property type="evidence" value="ECO:0007669"/>
    <property type="project" value="TreeGrafter"/>
</dbReference>
<dbReference type="OrthoDB" id="9897984at2759"/>
<feature type="non-terminal residue" evidence="7">
    <location>
        <position position="131"/>
    </location>
</feature>
<dbReference type="GO" id="GO:0050778">
    <property type="term" value="P:positive regulation of immune response"/>
    <property type="evidence" value="ECO:0007669"/>
    <property type="project" value="InterPro"/>
</dbReference>
<evidence type="ECO:0000256" key="1">
    <source>
        <dbReference type="ARBA" id="ARBA00004613"/>
    </source>
</evidence>
<feature type="non-terminal residue" evidence="7">
    <location>
        <position position="1"/>
    </location>
</feature>
<dbReference type="PANTHER" id="PTHR31943:SF1">
    <property type="entry name" value="INTERFERON LAMBDA-2-RELATED"/>
    <property type="match status" value="1"/>
</dbReference>
<accession>A0A7L3NI53</accession>
<dbReference type="GO" id="GO:0005125">
    <property type="term" value="F:cytokine activity"/>
    <property type="evidence" value="ECO:0007669"/>
    <property type="project" value="UniProtKB-KW"/>
</dbReference>
<organism evidence="7 8">
    <name type="scientific">Oreotrochilus melanogaster</name>
    <dbReference type="NCBI Taxonomy" id="689266"/>
    <lineage>
        <taxon>Eukaryota</taxon>
        <taxon>Metazoa</taxon>
        <taxon>Chordata</taxon>
        <taxon>Craniata</taxon>
        <taxon>Vertebrata</taxon>
        <taxon>Euteleostomi</taxon>
        <taxon>Archelosauria</taxon>
        <taxon>Archosauria</taxon>
        <taxon>Dinosauria</taxon>
        <taxon>Saurischia</taxon>
        <taxon>Theropoda</taxon>
        <taxon>Coelurosauria</taxon>
        <taxon>Aves</taxon>
        <taxon>Neognathae</taxon>
        <taxon>Neoaves</taxon>
        <taxon>Strisores</taxon>
        <taxon>Apodiformes</taxon>
        <taxon>Trochilidae</taxon>
        <taxon>Oreotrochilus</taxon>
    </lineage>
</organism>
<comment type="caution">
    <text evidence="7">The sequence shown here is derived from an EMBL/GenBank/DDBJ whole genome shotgun (WGS) entry which is preliminary data.</text>
</comment>
<keyword evidence="4" id="KW-0964">Secreted</keyword>
<dbReference type="GO" id="GO:0051607">
    <property type="term" value="P:defense response to virus"/>
    <property type="evidence" value="ECO:0007669"/>
    <property type="project" value="UniProtKB-KW"/>
</dbReference>
<dbReference type="GO" id="GO:0007259">
    <property type="term" value="P:cell surface receptor signaling pathway via JAK-STAT"/>
    <property type="evidence" value="ECO:0007669"/>
    <property type="project" value="InterPro"/>
</dbReference>
<evidence type="ECO:0000256" key="3">
    <source>
        <dbReference type="ARBA" id="ARBA00022514"/>
    </source>
</evidence>
<evidence type="ECO:0000256" key="6">
    <source>
        <dbReference type="ARBA" id="ARBA00023118"/>
    </source>
</evidence>
<dbReference type="GO" id="GO:0005615">
    <property type="term" value="C:extracellular space"/>
    <property type="evidence" value="ECO:0007669"/>
    <property type="project" value="UniProtKB-KW"/>
</dbReference>
<sequence>EGIMLLSDHRCHTKLFYRKWNPAELSVPDRVMLAEAELDLAISMLELPAAPTFAETRQRPLDFLAQAQEDLQSCMATEASHQPSRKLRNWLQKLQTAKETETTSCLEASVILYIFKVLNDLQCAALGEQCS</sequence>
<dbReference type="PANTHER" id="PTHR31943">
    <property type="entry name" value="INTERLEUKIN-28 AND 29"/>
    <property type="match status" value="1"/>
</dbReference>
<dbReference type="InterPro" id="IPR038326">
    <property type="entry name" value="IFN-lambda_sf"/>
</dbReference>
<keyword evidence="3" id="KW-0202">Cytokine</keyword>
<protein>
    <submittedName>
        <fullName evidence="7">IFNL3 protein</fullName>
    </submittedName>
</protein>
<dbReference type="Pfam" id="PF15177">
    <property type="entry name" value="IL28A"/>
    <property type="match status" value="1"/>
</dbReference>
<comment type="similarity">
    <text evidence="2">Belongs to the lambda interferon family.</text>
</comment>